<dbReference type="PANTHER" id="PTHR11078:SF3">
    <property type="entry name" value="ANTITERMINATION NUSB DOMAIN-CONTAINING PROTEIN"/>
    <property type="match status" value="1"/>
</dbReference>
<dbReference type="NCBIfam" id="NF001223">
    <property type="entry name" value="PRK00202.1-1"/>
    <property type="match status" value="1"/>
</dbReference>
<reference evidence="8 9" key="1">
    <citation type="submission" date="2024-06" db="EMBL/GenBank/DDBJ databases">
        <title>Genomic Encyclopedia of Type Strains, Phase IV (KMG-IV): sequencing the most valuable type-strain genomes for metagenomic binning, comparative biology and taxonomic classification.</title>
        <authorList>
            <person name="Goeker M."/>
        </authorList>
    </citation>
    <scope>NUCLEOTIDE SEQUENCE [LARGE SCALE GENOMIC DNA]</scope>
    <source>
        <strain evidence="8 9">DSM 28303</strain>
    </source>
</reference>
<dbReference type="SUPFAM" id="SSF48013">
    <property type="entry name" value="NusB-like"/>
    <property type="match status" value="1"/>
</dbReference>
<evidence type="ECO:0000259" key="7">
    <source>
        <dbReference type="Pfam" id="PF01029"/>
    </source>
</evidence>
<dbReference type="InterPro" id="IPR035926">
    <property type="entry name" value="NusB-like_sf"/>
</dbReference>
<sequence>MTKTYSRRQLREKAFQALLAMEFGSESLQAAQFAYAHEDDEQTEGLGQQDLPLFMLNLIQGVTSHQSELDQLLGPKLKAGWTLDRLNLVDKTILRLGLFELNFLDETPAKVAVNEAIELAKTFSDQQSARFINGVLTQFVTEN</sequence>
<dbReference type="RefSeq" id="WP_354364168.1">
    <property type="nucleotide sequence ID" value="NZ_JBEPLO010000004.1"/>
</dbReference>
<dbReference type="Gene3D" id="1.10.940.10">
    <property type="entry name" value="NusB-like"/>
    <property type="match status" value="1"/>
</dbReference>
<organism evidence="8 9">
    <name type="scientific">Streptococcus rupicaprae</name>
    <dbReference type="NCBI Taxonomy" id="759619"/>
    <lineage>
        <taxon>Bacteria</taxon>
        <taxon>Bacillati</taxon>
        <taxon>Bacillota</taxon>
        <taxon>Bacilli</taxon>
        <taxon>Lactobacillales</taxon>
        <taxon>Streptococcaceae</taxon>
        <taxon>Streptococcus</taxon>
    </lineage>
</organism>
<accession>A0ABV2FFQ4</accession>
<evidence type="ECO:0000256" key="3">
    <source>
        <dbReference type="ARBA" id="ARBA00022884"/>
    </source>
</evidence>
<dbReference type="EMBL" id="JBEPLO010000004">
    <property type="protein sequence ID" value="MET3557396.1"/>
    <property type="molecule type" value="Genomic_DNA"/>
</dbReference>
<evidence type="ECO:0000256" key="4">
    <source>
        <dbReference type="ARBA" id="ARBA00023015"/>
    </source>
</evidence>
<keyword evidence="3 6" id="KW-0694">RNA-binding</keyword>
<keyword evidence="2 6" id="KW-0889">Transcription antitermination</keyword>
<keyword evidence="5 6" id="KW-0804">Transcription</keyword>
<comment type="caution">
    <text evidence="8">The sequence shown here is derived from an EMBL/GenBank/DDBJ whole genome shotgun (WGS) entry which is preliminary data.</text>
</comment>
<dbReference type="PANTHER" id="PTHR11078">
    <property type="entry name" value="N UTILIZATION SUBSTANCE PROTEIN B-RELATED"/>
    <property type="match status" value="1"/>
</dbReference>
<evidence type="ECO:0000256" key="5">
    <source>
        <dbReference type="ARBA" id="ARBA00023163"/>
    </source>
</evidence>
<dbReference type="Pfam" id="PF01029">
    <property type="entry name" value="NusB"/>
    <property type="match status" value="1"/>
</dbReference>
<comment type="function">
    <text evidence="6">Involved in transcription antitermination. Required for transcription of ribosomal RNA (rRNA) genes. Binds specifically to the boxA antiterminator sequence of the ribosomal RNA (rrn) operons.</text>
</comment>
<name>A0ABV2FFQ4_9STRE</name>
<keyword evidence="4 6" id="KW-0805">Transcription regulation</keyword>
<proteinExistence type="inferred from homology"/>
<dbReference type="HAMAP" id="MF_00073">
    <property type="entry name" value="NusB"/>
    <property type="match status" value="1"/>
</dbReference>
<dbReference type="InterPro" id="IPR011605">
    <property type="entry name" value="NusB_fam"/>
</dbReference>
<evidence type="ECO:0000256" key="6">
    <source>
        <dbReference type="HAMAP-Rule" id="MF_00073"/>
    </source>
</evidence>
<evidence type="ECO:0000313" key="9">
    <source>
        <dbReference type="Proteomes" id="UP001549122"/>
    </source>
</evidence>
<evidence type="ECO:0000256" key="2">
    <source>
        <dbReference type="ARBA" id="ARBA00022814"/>
    </source>
</evidence>
<evidence type="ECO:0000256" key="1">
    <source>
        <dbReference type="ARBA" id="ARBA00005952"/>
    </source>
</evidence>
<protein>
    <recommendedName>
        <fullName evidence="6">Transcription antitermination protein NusB</fullName>
    </recommendedName>
    <alternativeName>
        <fullName evidence="6">Antitermination factor NusB</fullName>
    </alternativeName>
</protein>
<dbReference type="Proteomes" id="UP001549122">
    <property type="component" value="Unassembled WGS sequence"/>
</dbReference>
<feature type="domain" description="NusB/RsmB/TIM44" evidence="7">
    <location>
        <begin position="9"/>
        <end position="139"/>
    </location>
</feature>
<gene>
    <name evidence="6" type="primary">nusB</name>
    <name evidence="8" type="ORF">ABID29_000506</name>
</gene>
<dbReference type="InterPro" id="IPR006027">
    <property type="entry name" value="NusB_RsmB_TIM44"/>
</dbReference>
<evidence type="ECO:0000313" key="8">
    <source>
        <dbReference type="EMBL" id="MET3557396.1"/>
    </source>
</evidence>
<keyword evidence="9" id="KW-1185">Reference proteome</keyword>
<comment type="similarity">
    <text evidence="1 6">Belongs to the NusB family.</text>
</comment>
<dbReference type="NCBIfam" id="TIGR01951">
    <property type="entry name" value="nusB"/>
    <property type="match status" value="1"/>
</dbReference>